<dbReference type="PANTHER" id="PTHR47514">
    <property type="entry name" value="TRANSKETOLASE N-TERMINAL SECTION-RELATED"/>
    <property type="match status" value="1"/>
</dbReference>
<dbReference type="PANTHER" id="PTHR47514:SF1">
    <property type="entry name" value="TRANSKETOLASE N-TERMINAL SECTION-RELATED"/>
    <property type="match status" value="1"/>
</dbReference>
<accession>A0ABT1SL02</accession>
<dbReference type="EMBL" id="JANGCH010000007">
    <property type="protein sequence ID" value="MCQ5121889.1"/>
    <property type="molecule type" value="Genomic_DNA"/>
</dbReference>
<proteinExistence type="inferred from homology"/>
<feature type="domain" description="Transketolase N-terminal" evidence="6">
    <location>
        <begin position="9"/>
        <end position="269"/>
    </location>
</feature>
<keyword evidence="4" id="KW-0479">Metal-binding</keyword>
<keyword evidence="8" id="KW-1185">Reference proteome</keyword>
<evidence type="ECO:0000313" key="7">
    <source>
        <dbReference type="EMBL" id="MCQ5121889.1"/>
    </source>
</evidence>
<dbReference type="Proteomes" id="UP001524435">
    <property type="component" value="Unassembled WGS sequence"/>
</dbReference>
<dbReference type="Gene3D" id="3.40.50.970">
    <property type="match status" value="1"/>
</dbReference>
<organism evidence="7 8">
    <name type="scientific">Massilicoli timonensis</name>
    <dbReference type="NCBI Taxonomy" id="2015901"/>
    <lineage>
        <taxon>Bacteria</taxon>
        <taxon>Bacillati</taxon>
        <taxon>Bacillota</taxon>
        <taxon>Erysipelotrichia</taxon>
        <taxon>Erysipelotrichales</taxon>
        <taxon>Erysipelotrichaceae</taxon>
        <taxon>Massilicoli</taxon>
    </lineage>
</organism>
<dbReference type="InterPro" id="IPR029061">
    <property type="entry name" value="THDP-binding"/>
</dbReference>
<reference evidence="7 8" key="1">
    <citation type="submission" date="2022-06" db="EMBL/GenBank/DDBJ databases">
        <title>Isolation of gut microbiota from human fecal samples.</title>
        <authorList>
            <person name="Pamer E.G."/>
            <person name="Barat B."/>
            <person name="Waligurski E."/>
            <person name="Medina S."/>
            <person name="Paddock L."/>
            <person name="Mostad J."/>
        </authorList>
    </citation>
    <scope>NUCLEOTIDE SEQUENCE [LARGE SCALE GENOMIC DNA]</scope>
    <source>
        <strain evidence="7 8">DFI.6.1</strain>
    </source>
</reference>
<dbReference type="PROSITE" id="PS00801">
    <property type="entry name" value="TRANSKETOLASE_1"/>
    <property type="match status" value="1"/>
</dbReference>
<dbReference type="Pfam" id="PF00456">
    <property type="entry name" value="Transketolase_N"/>
    <property type="match status" value="1"/>
</dbReference>
<evidence type="ECO:0000256" key="2">
    <source>
        <dbReference type="ARBA" id="ARBA00007131"/>
    </source>
</evidence>
<keyword evidence="5" id="KW-0786">Thiamine pyrophosphate</keyword>
<name>A0ABT1SL02_9FIRM</name>
<evidence type="ECO:0000313" key="8">
    <source>
        <dbReference type="Proteomes" id="UP001524435"/>
    </source>
</evidence>
<dbReference type="CDD" id="cd02012">
    <property type="entry name" value="TPP_TK"/>
    <property type="match status" value="1"/>
</dbReference>
<evidence type="ECO:0000256" key="3">
    <source>
        <dbReference type="ARBA" id="ARBA00022679"/>
    </source>
</evidence>
<keyword evidence="3" id="KW-0808">Transferase</keyword>
<dbReference type="InterPro" id="IPR005474">
    <property type="entry name" value="Transketolase_N"/>
</dbReference>
<comment type="cofactor">
    <cofactor evidence="1">
        <name>thiamine diphosphate</name>
        <dbReference type="ChEBI" id="CHEBI:58937"/>
    </cofactor>
</comment>
<protein>
    <submittedName>
        <fullName evidence="7">Transketolase</fullName>
    </submittedName>
</protein>
<evidence type="ECO:0000256" key="5">
    <source>
        <dbReference type="ARBA" id="ARBA00023052"/>
    </source>
</evidence>
<sequence>MEIKELQAHAKHIRRNIVKTVAGAKSGHPGGSLSAVEILTTIYFTQMDISNENVNSLERDRFVLSKGHVTPALYAVLAEKGLIPEKELETFRKINSDLQGHPNMNDVAAVDMSTGSLGQGISAAVGMALSNKLHGLPYHVYALLGDGELQEGQVWEAAMAAAHYHLDQLLAFVDHNGLQIDGKVVDVMNPTPIDEKFKAFGWHVQVVDGHDFEALIEACEKAKAVKGQPSVIIAKTIKGKGVSFMENQAKWHGTAPNEEQLAQALAELGE</sequence>
<gene>
    <name evidence="7" type="ORF">NE663_06395</name>
</gene>
<comment type="caution">
    <text evidence="7">The sequence shown here is derived from an EMBL/GenBank/DDBJ whole genome shotgun (WGS) entry which is preliminary data.</text>
</comment>
<evidence type="ECO:0000256" key="1">
    <source>
        <dbReference type="ARBA" id="ARBA00001964"/>
    </source>
</evidence>
<dbReference type="InterPro" id="IPR049557">
    <property type="entry name" value="Transketolase_CS"/>
</dbReference>
<dbReference type="SUPFAM" id="SSF52518">
    <property type="entry name" value="Thiamin diphosphate-binding fold (THDP-binding)"/>
    <property type="match status" value="1"/>
</dbReference>
<dbReference type="RefSeq" id="WP_102266161.1">
    <property type="nucleotide sequence ID" value="NZ_CALVCM010000030.1"/>
</dbReference>
<comment type="similarity">
    <text evidence="2">Belongs to the transketolase family.</text>
</comment>
<evidence type="ECO:0000256" key="4">
    <source>
        <dbReference type="ARBA" id="ARBA00022723"/>
    </source>
</evidence>
<evidence type="ECO:0000259" key="6">
    <source>
        <dbReference type="Pfam" id="PF00456"/>
    </source>
</evidence>